<dbReference type="EMBL" id="OC967417">
    <property type="protein sequence ID" value="CAD7666176.1"/>
    <property type="molecule type" value="Genomic_DNA"/>
</dbReference>
<reference evidence="1" key="1">
    <citation type="submission" date="2020-11" db="EMBL/GenBank/DDBJ databases">
        <authorList>
            <person name="Tran Van P."/>
        </authorList>
    </citation>
    <scope>NUCLEOTIDE SEQUENCE</scope>
</reference>
<gene>
    <name evidence="1" type="ORF">ONB1V03_LOCUS22708</name>
</gene>
<feature type="non-terminal residue" evidence="1">
    <location>
        <position position="1"/>
    </location>
</feature>
<dbReference type="Proteomes" id="UP000728032">
    <property type="component" value="Unassembled WGS sequence"/>
</dbReference>
<name>A0A7R9R1D8_9ACAR</name>
<protein>
    <submittedName>
        <fullName evidence="1">Uncharacterized protein</fullName>
    </submittedName>
</protein>
<keyword evidence="2" id="KW-1185">Reference proteome</keyword>
<dbReference type="AlphaFoldDB" id="A0A7R9R1D8"/>
<proteinExistence type="predicted"/>
<accession>A0A7R9R1D8</accession>
<dbReference type="EMBL" id="CAJPVJ010052592">
    <property type="protein sequence ID" value="CAG2183287.1"/>
    <property type="molecule type" value="Genomic_DNA"/>
</dbReference>
<sequence length="145" mass="16428">ESFIFDEDSHWYRLGGFDNEIKLKTNSYKYPISGGKRVVRRDENNVEKWQMEAGMYTTASSAVRPIIATSTRSKLTLLGERLNLFDRRRSCSSTESSRITNMSQLSQQCGDRPYRAIHAVPTGLSTHPLLQYGCRRGSGTLCTIV</sequence>
<evidence type="ECO:0000313" key="1">
    <source>
        <dbReference type="EMBL" id="CAD7666176.1"/>
    </source>
</evidence>
<organism evidence="1">
    <name type="scientific">Oppiella nova</name>
    <dbReference type="NCBI Taxonomy" id="334625"/>
    <lineage>
        <taxon>Eukaryota</taxon>
        <taxon>Metazoa</taxon>
        <taxon>Ecdysozoa</taxon>
        <taxon>Arthropoda</taxon>
        <taxon>Chelicerata</taxon>
        <taxon>Arachnida</taxon>
        <taxon>Acari</taxon>
        <taxon>Acariformes</taxon>
        <taxon>Sarcoptiformes</taxon>
        <taxon>Oribatida</taxon>
        <taxon>Brachypylina</taxon>
        <taxon>Oppioidea</taxon>
        <taxon>Oppiidae</taxon>
        <taxon>Oppiella</taxon>
    </lineage>
</organism>
<evidence type="ECO:0000313" key="2">
    <source>
        <dbReference type="Proteomes" id="UP000728032"/>
    </source>
</evidence>